<dbReference type="InterPro" id="IPR006441">
    <property type="entry name" value="Phage_P2_GpN"/>
</dbReference>
<dbReference type="OrthoDB" id="5464529at2"/>
<protein>
    <submittedName>
        <fullName evidence="1">Phage major capsid protein, P2 family</fullName>
    </submittedName>
</protein>
<sequence>MDRATRLAFTTYCAQLAQLNGVTSVTESFAVEPTVEQTLENRIQQTADFLGRVNVIGVSQQSGQVLGLGTSGPVASRTDTTAADRQPRDVHDLTGREYLCRQTNFDTHIRYATLDAWAKFRDFQTRVRNKVVEQIARDRLMIGWNGTSAAANTDSTANPLLQDVNIGWLEYLRTVDPARVFAGPKVGDQAGADYKTLDGLIFDAVNSYLEDWYKDDPGIVAICGRSLYTERMLGLIEAHSGTPTEAEALKTMQAGRAVGGKTALFVPFFPTRSILLANPKNLSIYWQTGTRRRTVVDNAKRDRIEDFQSVNECYVMEDTGAGCLIENIQVPDGAGGWA</sequence>
<dbReference type="AlphaFoldDB" id="A0A1G7HW67"/>
<dbReference type="NCBIfam" id="TIGR01551">
    <property type="entry name" value="major_capsid_P2"/>
    <property type="match status" value="1"/>
</dbReference>
<proteinExistence type="predicted"/>
<organism evidence="1 2">
    <name type="scientific">Rhodospira trueperi</name>
    <dbReference type="NCBI Taxonomy" id="69960"/>
    <lineage>
        <taxon>Bacteria</taxon>
        <taxon>Pseudomonadati</taxon>
        <taxon>Pseudomonadota</taxon>
        <taxon>Alphaproteobacteria</taxon>
        <taxon>Rhodospirillales</taxon>
        <taxon>Rhodospirillaceae</taxon>
        <taxon>Rhodospira</taxon>
    </lineage>
</organism>
<keyword evidence="2" id="KW-1185">Reference proteome</keyword>
<evidence type="ECO:0000313" key="1">
    <source>
        <dbReference type="EMBL" id="SDF04598.1"/>
    </source>
</evidence>
<reference evidence="1 2" key="1">
    <citation type="submission" date="2016-10" db="EMBL/GenBank/DDBJ databases">
        <authorList>
            <person name="de Groot N.N."/>
        </authorList>
    </citation>
    <scope>NUCLEOTIDE SEQUENCE [LARGE SCALE GENOMIC DNA]</scope>
    <source>
        <strain evidence="1 2">ATCC 700224</strain>
    </source>
</reference>
<evidence type="ECO:0000313" key="2">
    <source>
        <dbReference type="Proteomes" id="UP000199412"/>
    </source>
</evidence>
<accession>A0A1G7HW67</accession>
<dbReference type="STRING" id="69960.SAMN05421720_1268"/>
<dbReference type="EMBL" id="FNAP01000026">
    <property type="protein sequence ID" value="SDF04598.1"/>
    <property type="molecule type" value="Genomic_DNA"/>
</dbReference>
<dbReference type="RefSeq" id="WP_092788072.1">
    <property type="nucleotide sequence ID" value="NZ_FNAP01000026.1"/>
</dbReference>
<name>A0A1G7HW67_9PROT</name>
<gene>
    <name evidence="1" type="ORF">SAMN05421720_1268</name>
</gene>
<dbReference type="Proteomes" id="UP000199412">
    <property type="component" value="Unassembled WGS sequence"/>
</dbReference>
<dbReference type="Pfam" id="PF05125">
    <property type="entry name" value="Phage_cap_P2"/>
    <property type="match status" value="1"/>
</dbReference>